<dbReference type="OrthoDB" id="9123899at2"/>
<name>A0A158KUM8_9BURK</name>
<dbReference type="EMBL" id="FCOL02000115">
    <property type="protein sequence ID" value="SAL84141.1"/>
    <property type="molecule type" value="Genomic_DNA"/>
</dbReference>
<keyword evidence="2" id="KW-1185">Reference proteome</keyword>
<organism evidence="1 2">
    <name type="scientific">Caballeronia terrestris</name>
    <dbReference type="NCBI Taxonomy" id="1226301"/>
    <lineage>
        <taxon>Bacteria</taxon>
        <taxon>Pseudomonadati</taxon>
        <taxon>Pseudomonadota</taxon>
        <taxon>Betaproteobacteria</taxon>
        <taxon>Burkholderiales</taxon>
        <taxon>Burkholderiaceae</taxon>
        <taxon>Caballeronia</taxon>
    </lineage>
</organism>
<dbReference type="AlphaFoldDB" id="A0A158KUM8"/>
<evidence type="ECO:0000313" key="2">
    <source>
        <dbReference type="Proteomes" id="UP000054925"/>
    </source>
</evidence>
<gene>
    <name evidence="1" type="ORF">AWB67_06600</name>
</gene>
<sequence length="355" mass="38570">MENLPSISDMTLGDILFANALSPLWPLVIARPLKLFPKTLGLTPGVEGVPSREYMVRVLSDYPTHQAMLRALTGDHFASFVNHVRGKHRISPTTLKAIAGRFGPTVGPNEIAAMVHGSSKGPLLPALLSLCGLFEAVPNLFFAKVVKAGIPCPHCSGNLIDDRDVWWTKQPLTLPKPTYDLVERMLGAILVGTGFYAYFKNVDREAFLDHIVQLAEPSKHPFGNWIENVKQSRGAASYFDLCAASADGTLLPFDENRLSKWASGGELLPLALGGRLIAGLPDAPALELDLYAARAIAFVLDLVIAATPGATAPKRKTAQDMIFRRLRTLHDHAILFIRAAQKKAQERATGQPVVS</sequence>
<accession>A0A158KUM8</accession>
<comment type="caution">
    <text evidence="1">The sequence shown here is derived from an EMBL/GenBank/DDBJ whole genome shotgun (WGS) entry which is preliminary data.</text>
</comment>
<dbReference type="Proteomes" id="UP000054925">
    <property type="component" value="Unassembled WGS sequence"/>
</dbReference>
<dbReference type="RefSeq" id="WP_087660195.1">
    <property type="nucleotide sequence ID" value="NZ_FCOL02000115.1"/>
</dbReference>
<evidence type="ECO:0000313" key="1">
    <source>
        <dbReference type="EMBL" id="SAL84141.1"/>
    </source>
</evidence>
<protein>
    <submittedName>
        <fullName evidence="1">Uncharacterized protein</fullName>
    </submittedName>
</protein>
<proteinExistence type="predicted"/>
<reference evidence="1" key="1">
    <citation type="submission" date="2016-01" db="EMBL/GenBank/DDBJ databases">
        <authorList>
            <person name="Peeters C."/>
        </authorList>
    </citation>
    <scope>NUCLEOTIDE SEQUENCE [LARGE SCALE GENOMIC DNA]</scope>
    <source>
        <strain evidence="1">LMG 22937</strain>
    </source>
</reference>